<dbReference type="EMBL" id="JAPDPJ010000129">
    <property type="protein sequence ID" value="MCW3789570.1"/>
    <property type="molecule type" value="Genomic_DNA"/>
</dbReference>
<proteinExistence type="predicted"/>
<accession>A0AAE3SHJ1</accession>
<gene>
    <name evidence="1" type="ORF">OM075_24130</name>
</gene>
<organism evidence="1 2">
    <name type="scientific">Plebeiibacterium sediminum</name>
    <dbReference type="NCBI Taxonomy" id="2992112"/>
    <lineage>
        <taxon>Bacteria</taxon>
        <taxon>Pseudomonadati</taxon>
        <taxon>Bacteroidota</taxon>
        <taxon>Bacteroidia</taxon>
        <taxon>Marinilabiliales</taxon>
        <taxon>Marinilabiliaceae</taxon>
        <taxon>Plebeiibacterium</taxon>
    </lineage>
</organism>
<protein>
    <submittedName>
        <fullName evidence="1">Uncharacterized protein</fullName>
    </submittedName>
</protein>
<evidence type="ECO:0000313" key="1">
    <source>
        <dbReference type="EMBL" id="MCW3789570.1"/>
    </source>
</evidence>
<sequence>MPQVSWGEGFKAFSVVRYEQRNDLNTECVYGADYKSSANEEGLFDTFEVLGVNGPHLSECTPNTEG</sequence>
<evidence type="ECO:0000313" key="2">
    <source>
        <dbReference type="Proteomes" id="UP001209229"/>
    </source>
</evidence>
<name>A0AAE3SHJ1_9BACT</name>
<dbReference type="RefSeq" id="WP_301193118.1">
    <property type="nucleotide sequence ID" value="NZ_JAPDPJ010000129.1"/>
</dbReference>
<comment type="caution">
    <text evidence="1">The sequence shown here is derived from an EMBL/GenBank/DDBJ whole genome shotgun (WGS) entry which is preliminary data.</text>
</comment>
<keyword evidence="2" id="KW-1185">Reference proteome</keyword>
<dbReference type="Proteomes" id="UP001209229">
    <property type="component" value="Unassembled WGS sequence"/>
</dbReference>
<reference evidence="1" key="1">
    <citation type="submission" date="2022-10" db="EMBL/GenBank/DDBJ databases">
        <authorList>
            <person name="Yu W.X."/>
        </authorList>
    </citation>
    <scope>NUCLEOTIDE SEQUENCE</scope>
    <source>
        <strain evidence="1">AAT</strain>
    </source>
</reference>
<dbReference type="AlphaFoldDB" id="A0AAE3SHJ1"/>